<dbReference type="Proteomes" id="UP000515297">
    <property type="component" value="Chromosome"/>
</dbReference>
<accession>A0A7G6VVM4</accession>
<feature type="compositionally biased region" description="Basic residues" evidence="1">
    <location>
        <begin position="175"/>
        <end position="189"/>
    </location>
</feature>
<protein>
    <submittedName>
        <fullName evidence="2">Uncharacterized protein</fullName>
    </submittedName>
</protein>
<organism evidence="2 3">
    <name type="scientific">Croceicoccus marinus</name>
    <dbReference type="NCBI Taxonomy" id="450378"/>
    <lineage>
        <taxon>Bacteria</taxon>
        <taxon>Pseudomonadati</taxon>
        <taxon>Pseudomonadota</taxon>
        <taxon>Alphaproteobacteria</taxon>
        <taxon>Sphingomonadales</taxon>
        <taxon>Erythrobacteraceae</taxon>
        <taxon>Croceicoccus</taxon>
    </lineage>
</organism>
<proteinExistence type="predicted"/>
<feature type="compositionally biased region" description="Basic and acidic residues" evidence="1">
    <location>
        <begin position="101"/>
        <end position="113"/>
    </location>
</feature>
<dbReference type="EMBL" id="CP060052">
    <property type="protein sequence ID" value="QNE05789.1"/>
    <property type="molecule type" value="Genomic_DNA"/>
</dbReference>
<name>A0A7G6VVM4_9SPHN</name>
<dbReference type="AlphaFoldDB" id="A0A7G6VVM4"/>
<dbReference type="RefSeq" id="WP_185884848.1">
    <property type="nucleotide sequence ID" value="NZ_CP060052.1"/>
</dbReference>
<sequence length="189" mass="19533">MPRMIAFGEPRLDADLASILGASGPPESVAAGRGSRHRLVVEAVLAIAAALVLAQLLPRPAGEAPPKPRRPVAMGPISTPPGGILPSIRTGNAERAAAAKAEADRSSRARDAARAAPPPPRPARDAAASVREMPERKAASAPVRRAGPRRTVGFPAAASDGPRKTLIAGGNARPRIGKHGPRHHRRPGR</sequence>
<evidence type="ECO:0000313" key="2">
    <source>
        <dbReference type="EMBL" id="QNE05789.1"/>
    </source>
</evidence>
<feature type="region of interest" description="Disordered" evidence="1">
    <location>
        <begin position="60"/>
        <end position="189"/>
    </location>
</feature>
<gene>
    <name evidence="2" type="ORF">H4O24_03695</name>
</gene>
<reference evidence="2 3" key="1">
    <citation type="submission" date="2020-08" db="EMBL/GenBank/DDBJ databases">
        <authorList>
            <person name="Liu G."/>
            <person name="Sun C."/>
        </authorList>
    </citation>
    <scope>NUCLEOTIDE SEQUENCE [LARGE SCALE GENOMIC DNA]</scope>
    <source>
        <strain evidence="2 3">OT19</strain>
    </source>
</reference>
<evidence type="ECO:0000313" key="3">
    <source>
        <dbReference type="Proteomes" id="UP000515297"/>
    </source>
</evidence>
<evidence type="ECO:0000256" key="1">
    <source>
        <dbReference type="SAM" id="MobiDB-lite"/>
    </source>
</evidence>